<comment type="caution">
    <text evidence="9">Lacks conserved residue(s) required for the propagation of feature annotation.</text>
</comment>
<feature type="binding site" evidence="9">
    <location>
        <position position="292"/>
    </location>
    <ligand>
        <name>K(+)</name>
        <dbReference type="ChEBI" id="CHEBI:29103"/>
    </ligand>
</feature>
<keyword evidence="12" id="KW-1185">Reference proteome</keyword>
<proteinExistence type="inferred from homology"/>
<feature type="binding site" evidence="9">
    <location>
        <begin position="227"/>
        <end position="232"/>
    </location>
    <ligand>
        <name>ATP</name>
        <dbReference type="ChEBI" id="CHEBI:30616"/>
    </ligand>
</feature>
<dbReference type="PANTHER" id="PTHR10584">
    <property type="entry name" value="SUGAR KINASE"/>
    <property type="match status" value="1"/>
</dbReference>
<evidence type="ECO:0000256" key="5">
    <source>
        <dbReference type="ARBA" id="ARBA00022840"/>
    </source>
</evidence>
<dbReference type="SUPFAM" id="SSF53613">
    <property type="entry name" value="Ribokinase-like"/>
    <property type="match status" value="1"/>
</dbReference>
<dbReference type="STRING" id="585501.HMPREF6123_1973"/>
<comment type="pathway">
    <text evidence="9">Carbohydrate metabolism; D-ribose degradation; D-ribose 5-phosphate from beta-D-ribopyranose: step 2/2.</text>
</comment>
<evidence type="ECO:0000256" key="1">
    <source>
        <dbReference type="ARBA" id="ARBA00022679"/>
    </source>
</evidence>
<dbReference type="InParanoid" id="C2KZQ4"/>
<comment type="function">
    <text evidence="9">Catalyzes the phosphorylation of ribose at O-5 in a reaction requiring ATP and magnesium. The resulting D-ribose-5-phosphate can then be used either for sythesis of nucleotides, histidine, and tryptophan, or as a component of the pentose phosphate pathway.</text>
</comment>
<comment type="subunit">
    <text evidence="9">Homodimer.</text>
</comment>
<feature type="binding site" evidence="9">
    <location>
        <position position="148"/>
    </location>
    <ligand>
        <name>substrate</name>
    </ligand>
</feature>
<protein>
    <recommendedName>
        <fullName evidence="9">Ribokinase</fullName>
        <shortName evidence="9">RK</shortName>
        <ecNumber evidence="9">2.7.1.15</ecNumber>
    </recommendedName>
</protein>
<gene>
    <name evidence="9 11" type="primary">rbsK</name>
    <name evidence="11" type="ORF">HMPREF6123_1973</name>
</gene>
<dbReference type="eggNOG" id="COG0524">
    <property type="taxonomic scope" value="Bacteria"/>
</dbReference>
<dbReference type="EC" id="2.7.1.15" evidence="9"/>
<dbReference type="AlphaFoldDB" id="C2KZQ4"/>
<dbReference type="Proteomes" id="UP000004121">
    <property type="component" value="Unassembled WGS sequence"/>
</dbReference>
<keyword evidence="3 9" id="KW-0547">Nucleotide-binding</keyword>
<feature type="binding site" evidence="9">
    <location>
        <begin position="258"/>
        <end position="259"/>
    </location>
    <ligand>
        <name>ATP</name>
        <dbReference type="ChEBI" id="CHEBI:30616"/>
    </ligand>
</feature>
<comment type="activity regulation">
    <text evidence="9">Activated by a monovalent cation that binds near, but not in, the active site. The most likely occupant of the site in vivo is potassium. Ion binding induces a conformational change that may alter substrate affinity.</text>
</comment>
<dbReference type="HAMAP" id="MF_01987">
    <property type="entry name" value="Ribokinase"/>
    <property type="match status" value="1"/>
</dbReference>
<feature type="binding site" evidence="9">
    <location>
        <position position="191"/>
    </location>
    <ligand>
        <name>ATP</name>
        <dbReference type="ChEBI" id="CHEBI:30616"/>
    </ligand>
</feature>
<comment type="subcellular location">
    <subcellularLocation>
        <location evidence="9">Cytoplasm</location>
    </subcellularLocation>
</comment>
<dbReference type="GO" id="GO:0019303">
    <property type="term" value="P:D-ribose catabolic process"/>
    <property type="evidence" value="ECO:0007669"/>
    <property type="project" value="UniProtKB-UniRule"/>
</dbReference>
<dbReference type="UniPathway" id="UPA00916">
    <property type="reaction ID" value="UER00889"/>
</dbReference>
<accession>C2KZQ4</accession>
<keyword evidence="4 9" id="KW-0418">Kinase</keyword>
<evidence type="ECO:0000259" key="10">
    <source>
        <dbReference type="Pfam" id="PF00294"/>
    </source>
</evidence>
<evidence type="ECO:0000256" key="8">
    <source>
        <dbReference type="ARBA" id="ARBA00023277"/>
    </source>
</evidence>
<dbReference type="GO" id="GO:0046872">
    <property type="term" value="F:metal ion binding"/>
    <property type="evidence" value="ECO:0007669"/>
    <property type="project" value="UniProtKB-KW"/>
</dbReference>
<evidence type="ECO:0000256" key="4">
    <source>
        <dbReference type="ARBA" id="ARBA00022777"/>
    </source>
</evidence>
<dbReference type="PRINTS" id="PR00990">
    <property type="entry name" value="RIBOKINASE"/>
</dbReference>
<dbReference type="CDD" id="cd01174">
    <property type="entry name" value="ribokinase"/>
    <property type="match status" value="1"/>
</dbReference>
<feature type="binding site" evidence="9">
    <location>
        <position position="294"/>
    </location>
    <ligand>
        <name>K(+)</name>
        <dbReference type="ChEBI" id="CHEBI:29103"/>
    </ligand>
</feature>
<evidence type="ECO:0000256" key="7">
    <source>
        <dbReference type="ARBA" id="ARBA00022958"/>
    </source>
</evidence>
<evidence type="ECO:0000313" key="11">
    <source>
        <dbReference type="EMBL" id="EEJ50754.1"/>
    </source>
</evidence>
<comment type="cofactor">
    <cofactor evidence="9">
        <name>Mg(2+)</name>
        <dbReference type="ChEBI" id="CHEBI:18420"/>
    </cofactor>
    <text evidence="9">Requires a divalent cation, most likely magnesium in vivo, as an electrophilic catalyst to aid phosphoryl group transfer. It is the chelate of the metal and the nucleotide that is the actual substrate.</text>
</comment>
<evidence type="ECO:0000256" key="3">
    <source>
        <dbReference type="ARBA" id="ARBA00022741"/>
    </source>
</evidence>
<feature type="binding site" evidence="9">
    <location>
        <position position="289"/>
    </location>
    <ligand>
        <name>K(+)</name>
        <dbReference type="ChEBI" id="CHEBI:29103"/>
    </ligand>
</feature>
<dbReference type="InterPro" id="IPR029056">
    <property type="entry name" value="Ribokinase-like"/>
</dbReference>
<feature type="binding site" evidence="9">
    <location>
        <position position="255"/>
    </location>
    <ligand>
        <name>K(+)</name>
        <dbReference type="ChEBI" id="CHEBI:29103"/>
    </ligand>
</feature>
<keyword evidence="6 9" id="KW-0460">Magnesium</keyword>
<feature type="active site" description="Proton acceptor" evidence="9">
    <location>
        <position position="259"/>
    </location>
</feature>
<feature type="binding site" evidence="9">
    <location>
        <begin position="49"/>
        <end position="53"/>
    </location>
    <ligand>
        <name>substrate</name>
    </ligand>
</feature>
<reference evidence="11 12" key="1">
    <citation type="submission" date="2009-04" db="EMBL/GenBank/DDBJ databases">
        <authorList>
            <person name="Qin X."/>
            <person name="Bachman B."/>
            <person name="Battles P."/>
            <person name="Bell A."/>
            <person name="Bess C."/>
            <person name="Bickham C."/>
            <person name="Chaboub L."/>
            <person name="Chen D."/>
            <person name="Coyle M."/>
            <person name="Deiros D.R."/>
            <person name="Dinh H."/>
            <person name="Forbes L."/>
            <person name="Fowler G."/>
            <person name="Francisco L."/>
            <person name="Fu Q."/>
            <person name="Gubbala S."/>
            <person name="Hale W."/>
            <person name="Han Y."/>
            <person name="Hemphill L."/>
            <person name="Highlander S.K."/>
            <person name="Hirani K."/>
            <person name="Hogues M."/>
            <person name="Jackson L."/>
            <person name="Jakkamsetti A."/>
            <person name="Javaid M."/>
            <person name="Jiang H."/>
            <person name="Korchina V."/>
            <person name="Kovar C."/>
            <person name="Lara F."/>
            <person name="Lee S."/>
            <person name="Mata R."/>
            <person name="Mathew T."/>
            <person name="Moen C."/>
            <person name="Morales K."/>
            <person name="Munidasa M."/>
            <person name="Nazareth L."/>
            <person name="Ngo R."/>
            <person name="Nguyen L."/>
            <person name="Okwuonu G."/>
            <person name="Ongeri F."/>
            <person name="Patil S."/>
            <person name="Petrosino J."/>
            <person name="Pham C."/>
            <person name="Pham P."/>
            <person name="Pu L.-L."/>
            <person name="Puazo M."/>
            <person name="Raj R."/>
            <person name="Reid J."/>
            <person name="Rouhana J."/>
            <person name="Saada N."/>
            <person name="Shang Y."/>
            <person name="Simmons D."/>
            <person name="Thornton R."/>
            <person name="Warren J."/>
            <person name="Weissenberger G."/>
            <person name="Zhang J."/>
            <person name="Zhang L."/>
            <person name="Zhou C."/>
            <person name="Zhu D."/>
            <person name="Muzny D."/>
            <person name="Worley K."/>
            <person name="Gibbs R."/>
        </authorList>
    </citation>
    <scope>NUCLEOTIDE SEQUENCE [LARGE SCALE GENOMIC DNA]</scope>
    <source>
        <strain evidence="11 12">F0268</strain>
    </source>
</reference>
<evidence type="ECO:0000256" key="9">
    <source>
        <dbReference type="HAMAP-Rule" id="MF_01987"/>
    </source>
</evidence>
<feature type="binding site" evidence="9">
    <location>
        <position position="253"/>
    </location>
    <ligand>
        <name>K(+)</name>
        <dbReference type="ChEBI" id="CHEBI:29103"/>
    </ligand>
</feature>
<keyword evidence="9" id="KW-0963">Cytoplasm</keyword>
<dbReference type="Gene3D" id="3.40.1190.20">
    <property type="match status" value="1"/>
</dbReference>
<dbReference type="Pfam" id="PF00294">
    <property type="entry name" value="PfkB"/>
    <property type="match status" value="1"/>
</dbReference>
<dbReference type="HOGENOM" id="CLU_027634_2_1_9"/>
<feature type="binding site" evidence="9">
    <location>
        <begin position="21"/>
        <end position="23"/>
    </location>
    <ligand>
        <name>substrate</name>
    </ligand>
</feature>
<dbReference type="FunCoup" id="C2KZQ4">
    <property type="interactions" value="302"/>
</dbReference>
<keyword evidence="8 9" id="KW-0119">Carbohydrate metabolism</keyword>
<evidence type="ECO:0000256" key="2">
    <source>
        <dbReference type="ARBA" id="ARBA00022723"/>
    </source>
</evidence>
<keyword evidence="2 9" id="KW-0479">Metal-binding</keyword>
<dbReference type="InterPro" id="IPR011877">
    <property type="entry name" value="Ribokinase"/>
</dbReference>
<keyword evidence="5 9" id="KW-0067">ATP-binding</keyword>
<keyword evidence="1 9" id="KW-0808">Transferase</keyword>
<organism evidence="11 12">
    <name type="scientific">Oribacterium sinus F0268</name>
    <dbReference type="NCBI Taxonomy" id="585501"/>
    <lineage>
        <taxon>Bacteria</taxon>
        <taxon>Bacillati</taxon>
        <taxon>Bacillota</taxon>
        <taxon>Clostridia</taxon>
        <taxon>Lachnospirales</taxon>
        <taxon>Lachnospiraceae</taxon>
        <taxon>Oribacterium</taxon>
    </lineage>
</organism>
<evidence type="ECO:0000256" key="6">
    <source>
        <dbReference type="ARBA" id="ARBA00022842"/>
    </source>
</evidence>
<dbReference type="InterPro" id="IPR002139">
    <property type="entry name" value="Ribo/fructo_kinase"/>
</dbReference>
<dbReference type="InterPro" id="IPR011611">
    <property type="entry name" value="PfkB_dom"/>
</dbReference>
<feature type="domain" description="Carbohydrate kinase PfkB" evidence="10">
    <location>
        <begin position="13"/>
        <end position="300"/>
    </location>
</feature>
<dbReference type="GO" id="GO:0005737">
    <property type="term" value="C:cytoplasm"/>
    <property type="evidence" value="ECO:0007669"/>
    <property type="project" value="UniProtKB-SubCell"/>
</dbReference>
<comment type="catalytic activity">
    <reaction evidence="9">
        <text>D-ribose + ATP = D-ribose 5-phosphate + ADP + H(+)</text>
        <dbReference type="Rhea" id="RHEA:13697"/>
        <dbReference type="ChEBI" id="CHEBI:15378"/>
        <dbReference type="ChEBI" id="CHEBI:30616"/>
        <dbReference type="ChEBI" id="CHEBI:47013"/>
        <dbReference type="ChEBI" id="CHEBI:78346"/>
        <dbReference type="ChEBI" id="CHEBI:456216"/>
        <dbReference type="EC" id="2.7.1.15"/>
    </reaction>
</comment>
<dbReference type="GO" id="GO:0004747">
    <property type="term" value="F:ribokinase activity"/>
    <property type="evidence" value="ECO:0007669"/>
    <property type="project" value="UniProtKB-UniRule"/>
</dbReference>
<dbReference type="EMBL" id="ACKX01000193">
    <property type="protein sequence ID" value="EEJ50754.1"/>
    <property type="molecule type" value="Genomic_DNA"/>
</dbReference>
<sequence>MADKGSITGEAMKVLNFGSLNIDYVYSLDHFVQKGETISSDALNIFPGGKGLNQSLALGRAGVATIHAGAVGKDGEFLLKLLQESGVNIDYVQSLDSVQTGTAIIQKDKEGDNCIILYSGANHKITKEQVEDTIRHFSTGDFLLLQNEINELESIMKLAHEKGLKIVLNPSPMNEAILALPLEYVDYFLLNEVEAEQILGLQSSTKDSEEVIRALHRQYPTAKIILTLGGEGSLYFDGESIYRQRAYKSEVVDTTAAGDTFTGYFIAGILNGETVPKAMDLAARAAGIAISRFGAAPSIPLKEEVLSFSFS</sequence>
<comment type="similarity">
    <text evidence="9">Belongs to the carbohydrate kinase PfkB family. Ribokinase subfamily.</text>
</comment>
<dbReference type="GO" id="GO:0005524">
    <property type="term" value="F:ATP binding"/>
    <property type="evidence" value="ECO:0007669"/>
    <property type="project" value="UniProtKB-UniRule"/>
</dbReference>
<name>C2KZQ4_9FIRM</name>
<comment type="caution">
    <text evidence="11">The sequence shown here is derived from an EMBL/GenBank/DDBJ whole genome shotgun (WGS) entry which is preliminary data.</text>
</comment>
<evidence type="ECO:0000313" key="12">
    <source>
        <dbReference type="Proteomes" id="UP000004121"/>
    </source>
</evidence>
<dbReference type="PANTHER" id="PTHR10584:SF166">
    <property type="entry name" value="RIBOKINASE"/>
    <property type="match status" value="1"/>
</dbReference>
<feature type="binding site" evidence="9">
    <location>
        <position position="259"/>
    </location>
    <ligand>
        <name>substrate</name>
    </ligand>
</feature>
<keyword evidence="7 9" id="KW-0630">Potassium</keyword>
<feature type="binding site" evidence="9">
    <location>
        <position position="298"/>
    </location>
    <ligand>
        <name>K(+)</name>
        <dbReference type="ChEBI" id="CHEBI:29103"/>
    </ligand>
</feature>